<proteinExistence type="inferred from homology"/>
<dbReference type="Gene3D" id="3.30.1060.10">
    <property type="entry name" value="Peptide methionine sulphoxide reductase MsrA"/>
    <property type="match status" value="1"/>
</dbReference>
<dbReference type="PANTHER" id="PTHR42799:SF2">
    <property type="entry name" value="MITOCHONDRIAL PEPTIDE METHIONINE SULFOXIDE REDUCTASE"/>
    <property type="match status" value="1"/>
</dbReference>
<dbReference type="EC" id="1.8.4.11" evidence="4"/>
<dbReference type="OrthoDB" id="4174719at2"/>
<feature type="active site" evidence="4">
    <location>
        <position position="17"/>
    </location>
</feature>
<evidence type="ECO:0000256" key="4">
    <source>
        <dbReference type="HAMAP-Rule" id="MF_01401"/>
    </source>
</evidence>
<evidence type="ECO:0000259" key="5">
    <source>
        <dbReference type="Pfam" id="PF01625"/>
    </source>
</evidence>
<evidence type="ECO:0000313" key="6">
    <source>
        <dbReference type="EMBL" id="OKL53903.1"/>
    </source>
</evidence>
<comment type="function">
    <text evidence="4">Has an important function as a repair enzyme for proteins that have been inactivated by oxidation. Catalyzes the reversible oxidation-reduction of methionine sulfoxide in proteins to methionine.</text>
</comment>
<comment type="caution">
    <text evidence="6">The sequence shown here is derived from an EMBL/GenBank/DDBJ whole genome shotgun (WGS) entry which is preliminary data.</text>
</comment>
<dbReference type="RefSeq" id="WP_073716670.1">
    <property type="nucleotide sequence ID" value="NZ_MQVR01000035.1"/>
</dbReference>
<accession>A0A1Q5Q205</accession>
<evidence type="ECO:0000313" key="7">
    <source>
        <dbReference type="Proteomes" id="UP000185628"/>
    </source>
</evidence>
<reference evidence="7" key="1">
    <citation type="submission" date="2016-12" db="EMBL/GenBank/DDBJ databases">
        <authorList>
            <person name="Meng X."/>
        </authorList>
    </citation>
    <scope>NUCLEOTIDE SEQUENCE [LARGE SCALE GENOMIC DNA]</scope>
    <source>
        <strain evidence="7">DSM 19116</strain>
    </source>
</reference>
<dbReference type="Pfam" id="PF01625">
    <property type="entry name" value="PMSR"/>
    <property type="match status" value="1"/>
</dbReference>
<comment type="similarity">
    <text evidence="4">Belongs to the MsrA Met sulfoxide reductase family.</text>
</comment>
<dbReference type="PANTHER" id="PTHR42799">
    <property type="entry name" value="MITOCHONDRIAL PEPTIDE METHIONINE SULFOXIDE REDUCTASE"/>
    <property type="match status" value="1"/>
</dbReference>
<gene>
    <name evidence="4" type="primary">msrA</name>
    <name evidence="6" type="ORF">BSZ39_07090</name>
</gene>
<dbReference type="GO" id="GO:0008113">
    <property type="term" value="F:peptide-methionine (S)-S-oxide reductase activity"/>
    <property type="evidence" value="ECO:0007669"/>
    <property type="project" value="UniProtKB-UniRule"/>
</dbReference>
<evidence type="ECO:0000256" key="1">
    <source>
        <dbReference type="ARBA" id="ARBA00023002"/>
    </source>
</evidence>
<protein>
    <recommendedName>
        <fullName evidence="4">Peptide methionine sulfoxide reductase MsrA</fullName>
        <shortName evidence="4">Protein-methionine-S-oxide reductase</shortName>
        <ecNumber evidence="4">1.8.4.11</ecNumber>
    </recommendedName>
    <alternativeName>
        <fullName evidence="4">Peptide-methionine (S)-S-oxide reductase</fullName>
        <shortName evidence="4">Peptide Met(O) reductase</shortName>
    </alternativeName>
</protein>
<evidence type="ECO:0000256" key="2">
    <source>
        <dbReference type="ARBA" id="ARBA00047806"/>
    </source>
</evidence>
<dbReference type="GO" id="GO:0034599">
    <property type="term" value="P:cellular response to oxidative stress"/>
    <property type="evidence" value="ECO:0007669"/>
    <property type="project" value="TreeGrafter"/>
</dbReference>
<name>A0A1Q5Q205_9ACTO</name>
<dbReference type="NCBIfam" id="TIGR00401">
    <property type="entry name" value="msrA"/>
    <property type="match status" value="1"/>
</dbReference>
<evidence type="ECO:0000256" key="3">
    <source>
        <dbReference type="ARBA" id="ARBA00048782"/>
    </source>
</evidence>
<dbReference type="GO" id="GO:0033744">
    <property type="term" value="F:L-methionine:thioredoxin-disulfide S-oxidoreductase activity"/>
    <property type="evidence" value="ECO:0007669"/>
    <property type="project" value="RHEA"/>
</dbReference>
<comment type="catalytic activity">
    <reaction evidence="2 4">
        <text>L-methionyl-[protein] + [thioredoxin]-disulfide + H2O = L-methionyl-(S)-S-oxide-[protein] + [thioredoxin]-dithiol</text>
        <dbReference type="Rhea" id="RHEA:14217"/>
        <dbReference type="Rhea" id="RHEA-COMP:10698"/>
        <dbReference type="Rhea" id="RHEA-COMP:10700"/>
        <dbReference type="Rhea" id="RHEA-COMP:12313"/>
        <dbReference type="Rhea" id="RHEA-COMP:12315"/>
        <dbReference type="ChEBI" id="CHEBI:15377"/>
        <dbReference type="ChEBI" id="CHEBI:16044"/>
        <dbReference type="ChEBI" id="CHEBI:29950"/>
        <dbReference type="ChEBI" id="CHEBI:44120"/>
        <dbReference type="ChEBI" id="CHEBI:50058"/>
        <dbReference type="EC" id="1.8.4.11"/>
    </reaction>
</comment>
<dbReference type="InterPro" id="IPR002569">
    <property type="entry name" value="Met_Sox_Rdtase_MsrA_dom"/>
</dbReference>
<keyword evidence="1 4" id="KW-0560">Oxidoreductase</keyword>
<organism evidence="6 7">
    <name type="scientific">Bowdeniella nasicola</name>
    <dbReference type="NCBI Taxonomy" id="208480"/>
    <lineage>
        <taxon>Bacteria</taxon>
        <taxon>Bacillati</taxon>
        <taxon>Actinomycetota</taxon>
        <taxon>Actinomycetes</taxon>
        <taxon>Actinomycetales</taxon>
        <taxon>Actinomycetaceae</taxon>
        <taxon>Bowdeniella</taxon>
    </lineage>
</organism>
<feature type="domain" description="Peptide methionine sulphoxide reductase MsrA" evidence="5">
    <location>
        <begin position="11"/>
        <end position="165"/>
    </location>
</feature>
<dbReference type="SUPFAM" id="SSF55068">
    <property type="entry name" value="Peptide methionine sulfoxide reductase"/>
    <property type="match status" value="1"/>
</dbReference>
<sequence length="175" mass="19105">MSTNESGPQSIGLALGCFWGAQKLLDSLDGVLETSVGYMGGTAENPNYRQVCSSTTGHAETVWVTYDPARIDVAEILAIFLENHDPTQGDRQGNDIGSQYRSVVFPTTAEQAQTARRLIADFEPRLAEAGFGPITTTVEEPGAHTYWPAEEEHQHYLKKNPFGYCPVHATGVTCR</sequence>
<dbReference type="STRING" id="208480.SAMN02910418_01325"/>
<keyword evidence="7" id="KW-1185">Reference proteome</keyword>
<dbReference type="InterPro" id="IPR050162">
    <property type="entry name" value="MsrA_MetSO_reductase"/>
</dbReference>
<dbReference type="EMBL" id="MQVR01000035">
    <property type="protein sequence ID" value="OKL53903.1"/>
    <property type="molecule type" value="Genomic_DNA"/>
</dbReference>
<dbReference type="InterPro" id="IPR036509">
    <property type="entry name" value="Met_Sox_Rdtase_MsrA_sf"/>
</dbReference>
<dbReference type="AlphaFoldDB" id="A0A1Q5Q205"/>
<dbReference type="Proteomes" id="UP000185628">
    <property type="component" value="Unassembled WGS sequence"/>
</dbReference>
<dbReference type="GO" id="GO:0005737">
    <property type="term" value="C:cytoplasm"/>
    <property type="evidence" value="ECO:0007669"/>
    <property type="project" value="TreeGrafter"/>
</dbReference>
<dbReference type="HAMAP" id="MF_01401">
    <property type="entry name" value="MsrA"/>
    <property type="match status" value="1"/>
</dbReference>
<comment type="catalytic activity">
    <reaction evidence="3 4">
        <text>[thioredoxin]-disulfide + L-methionine + H2O = L-methionine (S)-S-oxide + [thioredoxin]-dithiol</text>
        <dbReference type="Rhea" id="RHEA:19993"/>
        <dbReference type="Rhea" id="RHEA-COMP:10698"/>
        <dbReference type="Rhea" id="RHEA-COMP:10700"/>
        <dbReference type="ChEBI" id="CHEBI:15377"/>
        <dbReference type="ChEBI" id="CHEBI:29950"/>
        <dbReference type="ChEBI" id="CHEBI:50058"/>
        <dbReference type="ChEBI" id="CHEBI:57844"/>
        <dbReference type="ChEBI" id="CHEBI:58772"/>
        <dbReference type="EC" id="1.8.4.11"/>
    </reaction>
</comment>